<accession>A0A0P5STC0</accession>
<organism evidence="2 3">
    <name type="scientific">Daphnia magna</name>
    <dbReference type="NCBI Taxonomy" id="35525"/>
    <lineage>
        <taxon>Eukaryota</taxon>
        <taxon>Metazoa</taxon>
        <taxon>Ecdysozoa</taxon>
        <taxon>Arthropoda</taxon>
        <taxon>Crustacea</taxon>
        <taxon>Branchiopoda</taxon>
        <taxon>Diplostraca</taxon>
        <taxon>Cladocera</taxon>
        <taxon>Anomopoda</taxon>
        <taxon>Daphniidae</taxon>
        <taxon>Daphnia</taxon>
    </lineage>
</organism>
<sequence>MAFPSYSGPLKNPFNDISNEDDEFGDFTSAVTFPAIGSCNGEAGFQVSLPVQVHPLNKIPSNSVFFNPIPDSDNDDEFGDFCGPSVDHTFELSMVVPVTPDSSVSLPQENSGKKCQPNYDIDLDEDLTGVSQLTWNSQKEEEKAVDDEEEFTNFTSAEPVCPSLEVNSIFPLSQQIPQPIVEEIFSALGEVSLDLPSTLQSLEHVPDSKTDDEFGDFTQASSVASVNASAVEDLFSLDAVPSFSLESPGVPNPVNSFDYFDQQEEEQQPHFAAITDVVEAPQITWDEPLEKVDPLSVTVGFDEDKPKLSEDVKVAEELIQEEEDDEFVFHKNVATIPHVEFPDFQTEPTIDAQVEDDANIEEFGDFTDFQTATSEAVAATSEDDEFDDFEIAPHPSTECIQAQPTELPAAATTPETHIQRMLTTLFPVNSPSSTESELQPSTIPLSNSPGGSLWSYVSQLDSTPALSFSWKHSAAQQRFLHSLRIDSVLQAGNVGGFRWNSPPSVNSSSTSMSESFAEPTVTLDLDFFLNPSTASSATSNAVPASSTLPTNTSDSILETIERELLSPQGKGLRNQVVPPPTTQSPALPVRHNNNQLSDIFQHLHLQDNANHSSVTNRQVDLLQ</sequence>
<dbReference type="AlphaFoldDB" id="A0A0P5STC0"/>
<comment type="caution">
    <text evidence="2">The sequence shown here is derived from an EMBL/GenBank/DDBJ whole genome shotgun (WGS) entry which is preliminary data.</text>
</comment>
<dbReference type="Proteomes" id="UP000076858">
    <property type="component" value="Unassembled WGS sequence"/>
</dbReference>
<feature type="compositionally biased region" description="Low complexity" evidence="1">
    <location>
        <begin position="536"/>
        <end position="547"/>
    </location>
</feature>
<keyword evidence="3" id="KW-1185">Reference proteome</keyword>
<gene>
    <name evidence="2" type="ORF">APZ42_027876</name>
</gene>
<proteinExistence type="predicted"/>
<feature type="region of interest" description="Disordered" evidence="1">
    <location>
        <begin position="567"/>
        <end position="590"/>
    </location>
</feature>
<evidence type="ECO:0000256" key="1">
    <source>
        <dbReference type="SAM" id="MobiDB-lite"/>
    </source>
</evidence>
<protein>
    <submittedName>
        <fullName evidence="2">Uncharacterized protein</fullName>
    </submittedName>
</protein>
<dbReference type="OrthoDB" id="6354991at2759"/>
<evidence type="ECO:0000313" key="3">
    <source>
        <dbReference type="Proteomes" id="UP000076858"/>
    </source>
</evidence>
<feature type="region of interest" description="Disordered" evidence="1">
    <location>
        <begin position="536"/>
        <end position="555"/>
    </location>
</feature>
<name>A0A0P5STC0_9CRUS</name>
<evidence type="ECO:0000313" key="2">
    <source>
        <dbReference type="EMBL" id="KZS08208.1"/>
    </source>
</evidence>
<reference evidence="2 3" key="1">
    <citation type="submission" date="2016-03" db="EMBL/GenBank/DDBJ databases">
        <title>EvidentialGene: Evidence-directed Construction of Genes on Genomes.</title>
        <authorList>
            <person name="Gilbert D.G."/>
            <person name="Choi J.-H."/>
            <person name="Mockaitis K."/>
            <person name="Colbourne J."/>
            <person name="Pfrender M."/>
        </authorList>
    </citation>
    <scope>NUCLEOTIDE SEQUENCE [LARGE SCALE GENOMIC DNA]</scope>
    <source>
        <strain evidence="2 3">Xinb3</strain>
        <tissue evidence="2">Complete organism</tissue>
    </source>
</reference>
<dbReference type="EMBL" id="LRGB01002285">
    <property type="protein sequence ID" value="KZS08208.1"/>
    <property type="molecule type" value="Genomic_DNA"/>
</dbReference>